<feature type="transmembrane region" description="Helical" evidence="1">
    <location>
        <begin position="12"/>
        <end position="32"/>
    </location>
</feature>
<dbReference type="EMBL" id="BT134362">
    <property type="protein sequence ID" value="AFK34157.1"/>
    <property type="molecule type" value="mRNA"/>
</dbReference>
<accession>I3S1L5</accession>
<name>I3S1L5_MEDTR</name>
<proteinExistence type="evidence at transcript level"/>
<evidence type="ECO:0008006" key="3">
    <source>
        <dbReference type="Google" id="ProtNLM"/>
    </source>
</evidence>
<keyword evidence="1" id="KW-0812">Transmembrane</keyword>
<dbReference type="AlphaFoldDB" id="I3S1L5"/>
<sequence length="55" mass="6459">MKTKKRAKKKDIYTKLITFPWFLGMVFLMIGVGRVHATSHTSNGEDITIREWFKT</sequence>
<reference evidence="2" key="1">
    <citation type="submission" date="2012-05" db="EMBL/GenBank/DDBJ databases">
        <authorList>
            <person name="Krishnakumar V."/>
            <person name="Cheung F."/>
            <person name="Xiao Y."/>
            <person name="Chan A."/>
            <person name="Moskal W.A."/>
            <person name="Town C.D."/>
        </authorList>
    </citation>
    <scope>NUCLEOTIDE SEQUENCE</scope>
</reference>
<keyword evidence="1" id="KW-0472">Membrane</keyword>
<organism evidence="2">
    <name type="scientific">Medicago truncatula</name>
    <name type="common">Barrel medic</name>
    <name type="synonym">Medicago tribuloides</name>
    <dbReference type="NCBI Taxonomy" id="3880"/>
    <lineage>
        <taxon>Eukaryota</taxon>
        <taxon>Viridiplantae</taxon>
        <taxon>Streptophyta</taxon>
        <taxon>Embryophyta</taxon>
        <taxon>Tracheophyta</taxon>
        <taxon>Spermatophyta</taxon>
        <taxon>Magnoliopsida</taxon>
        <taxon>eudicotyledons</taxon>
        <taxon>Gunneridae</taxon>
        <taxon>Pentapetalae</taxon>
        <taxon>rosids</taxon>
        <taxon>fabids</taxon>
        <taxon>Fabales</taxon>
        <taxon>Fabaceae</taxon>
        <taxon>Papilionoideae</taxon>
        <taxon>50 kb inversion clade</taxon>
        <taxon>NPAAA clade</taxon>
        <taxon>Hologalegina</taxon>
        <taxon>IRL clade</taxon>
        <taxon>Trifolieae</taxon>
        <taxon>Medicago</taxon>
    </lineage>
</organism>
<keyword evidence="1" id="KW-1133">Transmembrane helix</keyword>
<protein>
    <recommendedName>
        <fullName evidence="3">Transmembrane protein</fullName>
    </recommendedName>
</protein>
<evidence type="ECO:0000313" key="2">
    <source>
        <dbReference type="EMBL" id="AFK34157.1"/>
    </source>
</evidence>
<evidence type="ECO:0000256" key="1">
    <source>
        <dbReference type="SAM" id="Phobius"/>
    </source>
</evidence>